<dbReference type="RefSeq" id="WP_058503882.1">
    <property type="nucleotide sequence ID" value="NZ_CAAAIF010000001.1"/>
</dbReference>
<accession>A0A0W0WU58</accession>
<dbReference type="STRING" id="45070.Lnau_0826"/>
<reference evidence="2 3" key="1">
    <citation type="submission" date="2015-11" db="EMBL/GenBank/DDBJ databases">
        <title>Genomic analysis of 38 Legionella species identifies large and diverse effector repertoires.</title>
        <authorList>
            <person name="Burstein D."/>
            <person name="Amaro F."/>
            <person name="Zusman T."/>
            <person name="Lifshitz Z."/>
            <person name="Cohen O."/>
            <person name="Gilbert J.A."/>
            <person name="Pupko T."/>
            <person name="Shuman H.A."/>
            <person name="Segal G."/>
        </authorList>
    </citation>
    <scope>NUCLEOTIDE SEQUENCE [LARGE SCALE GENOMIC DNA]</scope>
    <source>
        <strain evidence="2 3">ATCC 49506</strain>
    </source>
</reference>
<dbReference type="AlphaFoldDB" id="A0A0W0WU58"/>
<dbReference type="PATRIC" id="fig|45070.6.peg.877"/>
<protein>
    <submittedName>
        <fullName evidence="2">Uncharacterized protein</fullName>
    </submittedName>
</protein>
<dbReference type="Proteomes" id="UP000054725">
    <property type="component" value="Unassembled WGS sequence"/>
</dbReference>
<dbReference type="EMBL" id="LNYO01000013">
    <property type="protein sequence ID" value="KTD35842.1"/>
    <property type="molecule type" value="Genomic_DNA"/>
</dbReference>
<feature type="region of interest" description="Disordered" evidence="1">
    <location>
        <begin position="151"/>
        <end position="194"/>
    </location>
</feature>
<sequence>MKQKKESSYLANYYKLYQKRYENAQISFLGPNDDKESLKNRRPPIDDTIYVKKGVRPEQLKVIPQTVEHVCFMKAFLKDPMDEETFKTYIDALPSTVVWLKISHRKYLTFLHLIPTNISVCSNVACLRVSDSIKSSYPTATTTGFVNSTKKRGGCEASVDGSTKNEKRDRKRSKLDKNQSSVNNQKDEELEKYKRKNSKLKKKVKQLKAERSELISTVSTLVSSRLSVESNYNPGFYKKPPAQNFTDIVDDVGPTHRGTLS</sequence>
<evidence type="ECO:0000313" key="3">
    <source>
        <dbReference type="Proteomes" id="UP000054725"/>
    </source>
</evidence>
<keyword evidence="3" id="KW-1185">Reference proteome</keyword>
<proteinExistence type="predicted"/>
<organism evidence="2 3">
    <name type="scientific">Legionella nautarum</name>
    <dbReference type="NCBI Taxonomy" id="45070"/>
    <lineage>
        <taxon>Bacteria</taxon>
        <taxon>Pseudomonadati</taxon>
        <taxon>Pseudomonadota</taxon>
        <taxon>Gammaproteobacteria</taxon>
        <taxon>Legionellales</taxon>
        <taxon>Legionellaceae</taxon>
        <taxon>Legionella</taxon>
    </lineage>
</organism>
<evidence type="ECO:0000256" key="1">
    <source>
        <dbReference type="SAM" id="MobiDB-lite"/>
    </source>
</evidence>
<name>A0A0W0WU58_9GAMM</name>
<evidence type="ECO:0000313" key="2">
    <source>
        <dbReference type="EMBL" id="KTD35842.1"/>
    </source>
</evidence>
<gene>
    <name evidence="2" type="ORF">Lnau_0826</name>
</gene>
<comment type="caution">
    <text evidence="2">The sequence shown here is derived from an EMBL/GenBank/DDBJ whole genome shotgun (WGS) entry which is preliminary data.</text>
</comment>